<accession>A0A819EZF8</accession>
<dbReference type="EMBL" id="CAJOBD010002147">
    <property type="protein sequence ID" value="CAF3859355.1"/>
    <property type="molecule type" value="Genomic_DNA"/>
</dbReference>
<protein>
    <recommendedName>
        <fullName evidence="3">EGF-like domain-containing protein</fullName>
    </recommendedName>
</protein>
<dbReference type="Gene3D" id="2.10.25.10">
    <property type="entry name" value="Laminin"/>
    <property type="match status" value="1"/>
</dbReference>
<dbReference type="SUPFAM" id="SSF57196">
    <property type="entry name" value="EGF/Laminin"/>
    <property type="match status" value="1"/>
</dbReference>
<gene>
    <name evidence="1" type="ORF">JBS370_LOCUS18690</name>
</gene>
<evidence type="ECO:0000313" key="1">
    <source>
        <dbReference type="EMBL" id="CAF3859355.1"/>
    </source>
</evidence>
<name>A0A819EZF8_9BILA</name>
<sequence length="54" mass="6549">MKNWYCNRGIIIHFNDNKTNKCLCPPSYFGDRCQWQNQRISLTLQLVHRVETYT</sequence>
<comment type="caution">
    <text evidence="1">The sequence shown here is derived from an EMBL/GenBank/DDBJ whole genome shotgun (WGS) entry which is preliminary data.</text>
</comment>
<organism evidence="1 2">
    <name type="scientific">Rotaria sordida</name>
    <dbReference type="NCBI Taxonomy" id="392033"/>
    <lineage>
        <taxon>Eukaryota</taxon>
        <taxon>Metazoa</taxon>
        <taxon>Spiralia</taxon>
        <taxon>Gnathifera</taxon>
        <taxon>Rotifera</taxon>
        <taxon>Eurotatoria</taxon>
        <taxon>Bdelloidea</taxon>
        <taxon>Philodinida</taxon>
        <taxon>Philodinidae</taxon>
        <taxon>Rotaria</taxon>
    </lineage>
</organism>
<evidence type="ECO:0000313" key="2">
    <source>
        <dbReference type="Proteomes" id="UP000663836"/>
    </source>
</evidence>
<dbReference type="AlphaFoldDB" id="A0A819EZF8"/>
<proteinExistence type="predicted"/>
<evidence type="ECO:0008006" key="3">
    <source>
        <dbReference type="Google" id="ProtNLM"/>
    </source>
</evidence>
<dbReference type="Proteomes" id="UP000663836">
    <property type="component" value="Unassembled WGS sequence"/>
</dbReference>
<feature type="non-terminal residue" evidence="1">
    <location>
        <position position="54"/>
    </location>
</feature>
<reference evidence="1" key="1">
    <citation type="submission" date="2021-02" db="EMBL/GenBank/DDBJ databases">
        <authorList>
            <person name="Nowell W R."/>
        </authorList>
    </citation>
    <scope>NUCLEOTIDE SEQUENCE</scope>
</reference>